<sequence length="53" mass="6703">MPQMSYMWWEILFMMFILSMAMMMILIYHNHSLIYCDYLNNSTNNIKQMNWKW</sequence>
<evidence type="ECO:0000256" key="5">
    <source>
        <dbReference type="ARBA" id="ARBA00022547"/>
    </source>
</evidence>
<reference evidence="14" key="1">
    <citation type="journal article" date="2019" name="Syst. Entomol.">
        <title>Higher level phylogeny and evolutionary history of Pentatomomorpha (Hemiptera: Heteroptera) inferred from mitochondrial genome sequences.</title>
        <authorList>
            <person name="Liu Y."/>
            <person name="Li H."/>
            <person name="Song F."/>
            <person name="Zhao Y."/>
            <person name="Wilson J.J."/>
            <person name="Cai W."/>
        </authorList>
    </citation>
    <scope>NUCLEOTIDE SEQUENCE</scope>
</reference>
<dbReference type="InterPro" id="IPR001421">
    <property type="entry name" value="ATP8_metazoa"/>
</dbReference>
<comment type="subunit">
    <text evidence="3">F-type ATPases have 2 components, CF(1) - the catalytic core - and CF(0) - the membrane proton channel.</text>
</comment>
<keyword evidence="9 12" id="KW-0406">Ion transport</keyword>
<keyword evidence="11 13" id="KW-0472">Membrane</keyword>
<keyword evidence="8 13" id="KW-1133">Transmembrane helix</keyword>
<evidence type="ECO:0000256" key="1">
    <source>
        <dbReference type="ARBA" id="ARBA00004304"/>
    </source>
</evidence>
<keyword evidence="7 12" id="KW-0375">Hydrogen ion transport</keyword>
<dbReference type="GO" id="GO:0015986">
    <property type="term" value="P:proton motive force-driven ATP synthesis"/>
    <property type="evidence" value="ECO:0007669"/>
    <property type="project" value="InterPro"/>
</dbReference>
<organism evidence="14">
    <name type="scientific">Aponsila sp. FS-2019</name>
    <dbReference type="NCBI Taxonomy" id="2575685"/>
    <lineage>
        <taxon>Eukaryota</taxon>
        <taxon>Metazoa</taxon>
        <taxon>Ecdysozoa</taxon>
        <taxon>Arthropoda</taxon>
        <taxon>Hexapoda</taxon>
        <taxon>Insecta</taxon>
        <taxon>Pterygota</taxon>
        <taxon>Neoptera</taxon>
        <taxon>Paraneoptera</taxon>
        <taxon>Hemiptera</taxon>
        <taxon>Heteroptera</taxon>
        <taxon>Panheteroptera</taxon>
        <taxon>Pentatomomorpha</taxon>
        <taxon>Pentatomoidea</taxon>
        <taxon>Plataspidae</taxon>
        <taxon>Aponsila</taxon>
    </lineage>
</organism>
<geneLocation type="mitochondrion" evidence="14"/>
<evidence type="ECO:0000256" key="7">
    <source>
        <dbReference type="ARBA" id="ARBA00022781"/>
    </source>
</evidence>
<comment type="similarity">
    <text evidence="2 12">Belongs to the ATPase protein 8 family.</text>
</comment>
<evidence type="ECO:0000256" key="6">
    <source>
        <dbReference type="ARBA" id="ARBA00022692"/>
    </source>
</evidence>
<comment type="subcellular location">
    <subcellularLocation>
        <location evidence="1 12">Mitochondrion membrane</location>
        <topology evidence="1 12">Single-pass membrane protein</topology>
    </subcellularLocation>
</comment>
<evidence type="ECO:0000256" key="2">
    <source>
        <dbReference type="ARBA" id="ARBA00008892"/>
    </source>
</evidence>
<accession>A0A4D6X2Q5</accession>
<keyword evidence="6 12" id="KW-0812">Transmembrane</keyword>
<evidence type="ECO:0000256" key="4">
    <source>
        <dbReference type="ARBA" id="ARBA00022448"/>
    </source>
</evidence>
<keyword evidence="10 12" id="KW-0496">Mitochondrion</keyword>
<evidence type="ECO:0000256" key="12">
    <source>
        <dbReference type="RuleBase" id="RU003661"/>
    </source>
</evidence>
<evidence type="ECO:0000256" key="10">
    <source>
        <dbReference type="ARBA" id="ARBA00023128"/>
    </source>
</evidence>
<dbReference type="Pfam" id="PF00895">
    <property type="entry name" value="ATP-synt_8"/>
    <property type="match status" value="1"/>
</dbReference>
<dbReference type="GO" id="GO:0015078">
    <property type="term" value="F:proton transmembrane transporter activity"/>
    <property type="evidence" value="ECO:0007669"/>
    <property type="project" value="InterPro"/>
</dbReference>
<protein>
    <recommendedName>
        <fullName evidence="12">ATP synthase complex subunit 8</fullName>
    </recommendedName>
</protein>
<name>A0A4D6X2Q5_9HEMI</name>
<evidence type="ECO:0000256" key="13">
    <source>
        <dbReference type="SAM" id="Phobius"/>
    </source>
</evidence>
<evidence type="ECO:0000256" key="3">
    <source>
        <dbReference type="ARBA" id="ARBA00011291"/>
    </source>
</evidence>
<gene>
    <name evidence="14" type="primary">ATP8</name>
</gene>
<dbReference type="GO" id="GO:0031966">
    <property type="term" value="C:mitochondrial membrane"/>
    <property type="evidence" value="ECO:0007669"/>
    <property type="project" value="UniProtKB-SubCell"/>
</dbReference>
<evidence type="ECO:0000256" key="9">
    <source>
        <dbReference type="ARBA" id="ARBA00023065"/>
    </source>
</evidence>
<feature type="transmembrane region" description="Helical" evidence="13">
    <location>
        <begin position="6"/>
        <end position="28"/>
    </location>
</feature>
<evidence type="ECO:0000256" key="11">
    <source>
        <dbReference type="ARBA" id="ARBA00023136"/>
    </source>
</evidence>
<keyword evidence="5 12" id="KW-0138">CF(0)</keyword>
<dbReference type="GO" id="GO:0045259">
    <property type="term" value="C:proton-transporting ATP synthase complex"/>
    <property type="evidence" value="ECO:0007669"/>
    <property type="project" value="UniProtKB-KW"/>
</dbReference>
<keyword evidence="4 12" id="KW-0813">Transport</keyword>
<dbReference type="EMBL" id="MF497710">
    <property type="protein sequence ID" value="QCI09251.1"/>
    <property type="molecule type" value="Genomic_DNA"/>
</dbReference>
<evidence type="ECO:0000313" key="14">
    <source>
        <dbReference type="EMBL" id="QCI09251.1"/>
    </source>
</evidence>
<dbReference type="AlphaFoldDB" id="A0A4D6X2Q5"/>
<evidence type="ECO:0000256" key="8">
    <source>
        <dbReference type="ARBA" id="ARBA00022989"/>
    </source>
</evidence>
<proteinExistence type="inferred from homology"/>